<reference evidence="1 2" key="1">
    <citation type="journal article" date="2014" name="Science">
        <title>Plant genetics. Early allopolyploid evolution in the post-Neolithic Brassica napus oilseed genome.</title>
        <authorList>
            <person name="Chalhoub B."/>
            <person name="Denoeud F."/>
            <person name="Liu S."/>
            <person name="Parkin I.A."/>
            <person name="Tang H."/>
            <person name="Wang X."/>
            <person name="Chiquet J."/>
            <person name="Belcram H."/>
            <person name="Tong C."/>
            <person name="Samans B."/>
            <person name="Correa M."/>
            <person name="Da Silva C."/>
            <person name="Just J."/>
            <person name="Falentin C."/>
            <person name="Koh C.S."/>
            <person name="Le Clainche I."/>
            <person name="Bernard M."/>
            <person name="Bento P."/>
            <person name="Noel B."/>
            <person name="Labadie K."/>
            <person name="Alberti A."/>
            <person name="Charles M."/>
            <person name="Arnaud D."/>
            <person name="Guo H."/>
            <person name="Daviaud C."/>
            <person name="Alamery S."/>
            <person name="Jabbari K."/>
            <person name="Zhao M."/>
            <person name="Edger P.P."/>
            <person name="Chelaifa H."/>
            <person name="Tack D."/>
            <person name="Lassalle G."/>
            <person name="Mestiri I."/>
            <person name="Schnel N."/>
            <person name="Le Paslier M.C."/>
            <person name="Fan G."/>
            <person name="Renault V."/>
            <person name="Bayer P.E."/>
            <person name="Golicz A.A."/>
            <person name="Manoli S."/>
            <person name="Lee T.H."/>
            <person name="Thi V.H."/>
            <person name="Chalabi S."/>
            <person name="Hu Q."/>
            <person name="Fan C."/>
            <person name="Tollenaere R."/>
            <person name="Lu Y."/>
            <person name="Battail C."/>
            <person name="Shen J."/>
            <person name="Sidebottom C.H."/>
            <person name="Wang X."/>
            <person name="Canaguier A."/>
            <person name="Chauveau A."/>
            <person name="Berard A."/>
            <person name="Deniot G."/>
            <person name="Guan M."/>
            <person name="Liu Z."/>
            <person name="Sun F."/>
            <person name="Lim Y.P."/>
            <person name="Lyons E."/>
            <person name="Town C.D."/>
            <person name="Bancroft I."/>
            <person name="Wang X."/>
            <person name="Meng J."/>
            <person name="Ma J."/>
            <person name="Pires J.C."/>
            <person name="King G.J."/>
            <person name="Brunel D."/>
            <person name="Delourme R."/>
            <person name="Renard M."/>
            <person name="Aury J.M."/>
            <person name="Adams K.L."/>
            <person name="Batley J."/>
            <person name="Snowdon R.J."/>
            <person name="Tost J."/>
            <person name="Edwards D."/>
            <person name="Zhou Y."/>
            <person name="Hua W."/>
            <person name="Sharpe A.G."/>
            <person name="Paterson A.H."/>
            <person name="Guan C."/>
            <person name="Wincker P."/>
        </authorList>
    </citation>
    <scope>NUCLEOTIDE SEQUENCE [LARGE SCALE GENOMIC DNA]</scope>
    <source>
        <strain evidence="2">cv. Darmor-bzh</strain>
    </source>
</reference>
<keyword evidence="2" id="KW-1185">Reference proteome</keyword>
<dbReference type="PaxDb" id="3708-A0A078JE08"/>
<accession>A0A078JE08</accession>
<evidence type="ECO:0000313" key="1">
    <source>
        <dbReference type="EMBL" id="CDY65808.1"/>
    </source>
</evidence>
<protein>
    <submittedName>
        <fullName evidence="1">BnaA02g35800D protein</fullName>
    </submittedName>
</protein>
<dbReference type="EMBL" id="LK034960">
    <property type="protein sequence ID" value="CDY65808.1"/>
    <property type="molecule type" value="Genomic_DNA"/>
</dbReference>
<evidence type="ECO:0000313" key="2">
    <source>
        <dbReference type="Proteomes" id="UP000028999"/>
    </source>
</evidence>
<proteinExistence type="predicted"/>
<organism evidence="1 2">
    <name type="scientific">Brassica napus</name>
    <name type="common">Rape</name>
    <dbReference type="NCBI Taxonomy" id="3708"/>
    <lineage>
        <taxon>Eukaryota</taxon>
        <taxon>Viridiplantae</taxon>
        <taxon>Streptophyta</taxon>
        <taxon>Embryophyta</taxon>
        <taxon>Tracheophyta</taxon>
        <taxon>Spermatophyta</taxon>
        <taxon>Magnoliopsida</taxon>
        <taxon>eudicotyledons</taxon>
        <taxon>Gunneridae</taxon>
        <taxon>Pentapetalae</taxon>
        <taxon>rosids</taxon>
        <taxon>malvids</taxon>
        <taxon>Brassicales</taxon>
        <taxon>Brassicaceae</taxon>
        <taxon>Brassiceae</taxon>
        <taxon>Brassica</taxon>
    </lineage>
</organism>
<dbReference type="Proteomes" id="UP000028999">
    <property type="component" value="Unassembled WGS sequence"/>
</dbReference>
<gene>
    <name evidence="1" type="primary">BnaA02g35800D</name>
    <name evidence="1" type="ORF">GSBRNA2T00048274001</name>
</gene>
<name>A0A078JE08_BRANA</name>
<sequence>MEMTLVMEDFIAIAVGAINRI</sequence>
<dbReference type="AlphaFoldDB" id="A0A078JE08"/>